<organism evidence="6 7">
    <name type="scientific">Sphingopyxis terrae subsp. ummariensis</name>
    <dbReference type="NCBI Taxonomy" id="429001"/>
    <lineage>
        <taxon>Bacteria</taxon>
        <taxon>Pseudomonadati</taxon>
        <taxon>Pseudomonadota</taxon>
        <taxon>Alphaproteobacteria</taxon>
        <taxon>Sphingomonadales</taxon>
        <taxon>Sphingomonadaceae</taxon>
        <taxon>Sphingopyxis</taxon>
    </lineage>
</organism>
<keyword evidence="4 5" id="KW-0472">Membrane</keyword>
<accession>A0A1Y6FTD9</accession>
<proteinExistence type="inferred from homology"/>
<dbReference type="RefSeq" id="WP_082819779.1">
    <property type="nucleotide sequence ID" value="NZ_FXWL01000002.1"/>
</dbReference>
<dbReference type="Proteomes" id="UP000194469">
    <property type="component" value="Unassembled WGS sequence"/>
</dbReference>
<sequence>MFKWAIIFAVVALIAALLGFGGIAGLSAGFAKILLVIGVVLFVLAFLFGRGRRTLP</sequence>
<dbReference type="GO" id="GO:0005886">
    <property type="term" value="C:plasma membrane"/>
    <property type="evidence" value="ECO:0007669"/>
    <property type="project" value="UniProtKB-SubCell"/>
</dbReference>
<dbReference type="EMBL" id="FXWL01000002">
    <property type="protein sequence ID" value="SMQ76410.1"/>
    <property type="molecule type" value="Genomic_DNA"/>
</dbReference>
<keyword evidence="1 5" id="KW-1003">Cell membrane</keyword>
<evidence type="ECO:0000256" key="4">
    <source>
        <dbReference type="ARBA" id="ARBA00023136"/>
    </source>
</evidence>
<dbReference type="NCBIfam" id="NF010229">
    <property type="entry name" value="PRK13682.1-4"/>
    <property type="match status" value="1"/>
</dbReference>
<evidence type="ECO:0000256" key="2">
    <source>
        <dbReference type="ARBA" id="ARBA00022692"/>
    </source>
</evidence>
<protein>
    <recommendedName>
        <fullName evidence="5">UPF0391 membrane protein SAMN06295984_1849</fullName>
    </recommendedName>
</protein>
<dbReference type="NCBIfam" id="NF010227">
    <property type="entry name" value="PRK13682.1-2"/>
    <property type="match status" value="1"/>
</dbReference>
<name>A0A1Y6FTD9_9SPHN</name>
<evidence type="ECO:0000313" key="7">
    <source>
        <dbReference type="Proteomes" id="UP000194469"/>
    </source>
</evidence>
<dbReference type="AlphaFoldDB" id="A0A1Y6FTD9"/>
<dbReference type="PIRSF" id="PIRSF036466">
    <property type="entry name" value="UCP036466"/>
    <property type="match status" value="1"/>
</dbReference>
<dbReference type="GeneID" id="303002247"/>
<evidence type="ECO:0000256" key="3">
    <source>
        <dbReference type="ARBA" id="ARBA00022989"/>
    </source>
</evidence>
<evidence type="ECO:0000313" key="6">
    <source>
        <dbReference type="EMBL" id="SMQ76410.1"/>
    </source>
</evidence>
<feature type="transmembrane region" description="Helical" evidence="5">
    <location>
        <begin position="29"/>
        <end position="49"/>
    </location>
</feature>
<evidence type="ECO:0000256" key="5">
    <source>
        <dbReference type="HAMAP-Rule" id="MF_01361"/>
    </source>
</evidence>
<reference evidence="7" key="1">
    <citation type="submission" date="2017-04" db="EMBL/GenBank/DDBJ databases">
        <authorList>
            <person name="Varghese N."/>
            <person name="Submissions S."/>
        </authorList>
    </citation>
    <scope>NUCLEOTIDE SEQUENCE [LARGE SCALE GENOMIC DNA]</scope>
    <source>
        <strain evidence="7">UI2</strain>
    </source>
</reference>
<dbReference type="HAMAP" id="MF_01361">
    <property type="entry name" value="UPF0391"/>
    <property type="match status" value="1"/>
</dbReference>
<dbReference type="InterPro" id="IPR009760">
    <property type="entry name" value="DUF1328"/>
</dbReference>
<comment type="similarity">
    <text evidence="5">Belongs to the UPF0391 family.</text>
</comment>
<evidence type="ECO:0000256" key="1">
    <source>
        <dbReference type="ARBA" id="ARBA00022475"/>
    </source>
</evidence>
<gene>
    <name evidence="6" type="ORF">SAMN06295984_1849</name>
</gene>
<keyword evidence="2 5" id="KW-0812">Transmembrane</keyword>
<keyword evidence="7" id="KW-1185">Reference proteome</keyword>
<dbReference type="Pfam" id="PF07043">
    <property type="entry name" value="DUF1328"/>
    <property type="match status" value="1"/>
</dbReference>
<comment type="subcellular location">
    <subcellularLocation>
        <location evidence="5">Cell membrane</location>
        <topology evidence="5">Single-pass membrane protein</topology>
    </subcellularLocation>
</comment>
<keyword evidence="3 5" id="KW-1133">Transmembrane helix</keyword>